<sequence>MNQVDIRIFLHHNDKVKQLNEDNEWLAALLSGEAFKEKKRPPAKKNRIVSSSQRKAIGR</sequence>
<name>X0X9T8_9ZZZZ</name>
<gene>
    <name evidence="2" type="ORF">S01H1_68444</name>
</gene>
<evidence type="ECO:0000256" key="1">
    <source>
        <dbReference type="SAM" id="MobiDB-lite"/>
    </source>
</evidence>
<dbReference type="AlphaFoldDB" id="X0X9T8"/>
<dbReference type="EMBL" id="BARS01045393">
    <property type="protein sequence ID" value="GAG32177.1"/>
    <property type="molecule type" value="Genomic_DNA"/>
</dbReference>
<proteinExistence type="predicted"/>
<comment type="caution">
    <text evidence="2">The sequence shown here is derived from an EMBL/GenBank/DDBJ whole genome shotgun (WGS) entry which is preliminary data.</text>
</comment>
<accession>X0X9T8</accession>
<reference evidence="2" key="1">
    <citation type="journal article" date="2014" name="Front. Microbiol.">
        <title>High frequency of phylogenetically diverse reductive dehalogenase-homologous genes in deep subseafloor sedimentary metagenomes.</title>
        <authorList>
            <person name="Kawai M."/>
            <person name="Futagami T."/>
            <person name="Toyoda A."/>
            <person name="Takaki Y."/>
            <person name="Nishi S."/>
            <person name="Hori S."/>
            <person name="Arai W."/>
            <person name="Tsubouchi T."/>
            <person name="Morono Y."/>
            <person name="Uchiyama I."/>
            <person name="Ito T."/>
            <person name="Fujiyama A."/>
            <person name="Inagaki F."/>
            <person name="Takami H."/>
        </authorList>
    </citation>
    <scope>NUCLEOTIDE SEQUENCE</scope>
    <source>
        <strain evidence="2">Expedition CK06-06</strain>
    </source>
</reference>
<feature type="compositionally biased region" description="Basic residues" evidence="1">
    <location>
        <begin position="37"/>
        <end position="47"/>
    </location>
</feature>
<protein>
    <submittedName>
        <fullName evidence="2">Uncharacterized protein</fullName>
    </submittedName>
</protein>
<feature type="region of interest" description="Disordered" evidence="1">
    <location>
        <begin position="36"/>
        <end position="59"/>
    </location>
</feature>
<organism evidence="2">
    <name type="scientific">marine sediment metagenome</name>
    <dbReference type="NCBI Taxonomy" id="412755"/>
    <lineage>
        <taxon>unclassified sequences</taxon>
        <taxon>metagenomes</taxon>
        <taxon>ecological metagenomes</taxon>
    </lineage>
</organism>
<feature type="compositionally biased region" description="Polar residues" evidence="1">
    <location>
        <begin position="48"/>
        <end position="59"/>
    </location>
</feature>
<evidence type="ECO:0000313" key="2">
    <source>
        <dbReference type="EMBL" id="GAG32177.1"/>
    </source>
</evidence>